<dbReference type="RefSeq" id="WP_111438874.1">
    <property type="nucleotide sequence ID" value="NZ_QKZI01000001.1"/>
</dbReference>
<gene>
    <name evidence="3" type="ORF">C7437_1011411</name>
</gene>
<dbReference type="Proteomes" id="UP000248646">
    <property type="component" value="Unassembled WGS sequence"/>
</dbReference>
<proteinExistence type="predicted"/>
<dbReference type="PANTHER" id="PTHR34408">
    <property type="entry name" value="FAMILY PROTEIN, PUTATIVE-RELATED"/>
    <property type="match status" value="1"/>
</dbReference>
<evidence type="ECO:0000313" key="4">
    <source>
        <dbReference type="Proteomes" id="UP000248646"/>
    </source>
</evidence>
<keyword evidence="4" id="KW-1185">Reference proteome</keyword>
<dbReference type="InterPro" id="IPR052354">
    <property type="entry name" value="Cell_Wall_Dynamics_Protein"/>
</dbReference>
<feature type="signal peptide" evidence="1">
    <location>
        <begin position="1"/>
        <end position="28"/>
    </location>
</feature>
<dbReference type="SMART" id="SM00287">
    <property type="entry name" value="SH3b"/>
    <property type="match status" value="3"/>
</dbReference>
<dbReference type="OrthoDB" id="1650483at2"/>
<feature type="domain" description="SH3b" evidence="2">
    <location>
        <begin position="32"/>
        <end position="94"/>
    </location>
</feature>
<sequence length="406" mass="43891">MKKIIISTMLVAMLSLIFSFSLDETANASSFREVKSVNASSLVVKQKPTTSSTTISTLKKGDFVTVFSQENGWASIQKGNIIGYVNASFLTTPKSTIKIANSKSGLVVKTVPSRSVPTSATLQYNMIVEDFGPVGNGWSFVQYGNVTGYVASNFIGTPLTKVKYVNTASGVVVRNIASTSGANIGTIVNGTEVKVHSSLFGWSYVTAGNQKGYVVDKYLSTNKPVIIVETPYKAMVRKVNALISEGRAFTDGSYTIGEIPQGEYAFISLADDFNYYSEEYLSGEIIDNEIFESFGYVYVHEAGNIQTEGLLIDLDSLSSLGVTGAKGIYEVLNNVKNYNDSGMYKVGLDIQAGYYVIESSSEAYVALLTGPIGRNDIIDNDFFDGRYALSISEGQYLQISGGTILK</sequence>
<dbReference type="Pfam" id="PF08239">
    <property type="entry name" value="SH3_3"/>
    <property type="match status" value="2"/>
</dbReference>
<dbReference type="EMBL" id="QKZI01000001">
    <property type="protein sequence ID" value="PZX08287.1"/>
    <property type="molecule type" value="Genomic_DNA"/>
</dbReference>
<feature type="domain" description="SH3b" evidence="2">
    <location>
        <begin position="160"/>
        <end position="223"/>
    </location>
</feature>
<dbReference type="InterPro" id="IPR003646">
    <property type="entry name" value="SH3-like_bac-type"/>
</dbReference>
<name>A0A2W7MMD3_9BACI</name>
<evidence type="ECO:0000313" key="3">
    <source>
        <dbReference type="EMBL" id="PZX08287.1"/>
    </source>
</evidence>
<feature type="chain" id="PRO_5016152936" evidence="1">
    <location>
        <begin position="29"/>
        <end position="406"/>
    </location>
</feature>
<dbReference type="PROSITE" id="PS51781">
    <property type="entry name" value="SH3B"/>
    <property type="match status" value="2"/>
</dbReference>
<evidence type="ECO:0000259" key="2">
    <source>
        <dbReference type="PROSITE" id="PS51781"/>
    </source>
</evidence>
<dbReference type="PANTHER" id="PTHR34408:SF1">
    <property type="entry name" value="GLYCOSYL HYDROLASE FAMILY 19 DOMAIN-CONTAINING PROTEIN HI_1415"/>
    <property type="match status" value="1"/>
</dbReference>
<organism evidence="3 4">
    <name type="scientific">Psychrobacillus insolitus</name>
    <dbReference type="NCBI Taxonomy" id="1461"/>
    <lineage>
        <taxon>Bacteria</taxon>
        <taxon>Bacillati</taxon>
        <taxon>Bacillota</taxon>
        <taxon>Bacilli</taxon>
        <taxon>Bacillales</taxon>
        <taxon>Bacillaceae</taxon>
        <taxon>Psychrobacillus</taxon>
    </lineage>
</organism>
<keyword evidence="1" id="KW-0732">Signal</keyword>
<comment type="caution">
    <text evidence="3">The sequence shown here is derived from an EMBL/GenBank/DDBJ whole genome shotgun (WGS) entry which is preliminary data.</text>
</comment>
<accession>A0A2W7MMD3</accession>
<reference evidence="3 4" key="1">
    <citation type="submission" date="2018-06" db="EMBL/GenBank/DDBJ databases">
        <title>Genomic Encyclopedia of Type Strains, Phase IV (KMG-IV): sequencing the most valuable type-strain genomes for metagenomic binning, comparative biology and taxonomic classification.</title>
        <authorList>
            <person name="Goeker M."/>
        </authorList>
    </citation>
    <scope>NUCLEOTIDE SEQUENCE [LARGE SCALE GENOMIC DNA]</scope>
    <source>
        <strain evidence="3 4">DSM 5</strain>
    </source>
</reference>
<evidence type="ECO:0000256" key="1">
    <source>
        <dbReference type="SAM" id="SignalP"/>
    </source>
</evidence>
<dbReference type="AlphaFoldDB" id="A0A2W7MMD3"/>
<protein>
    <submittedName>
        <fullName evidence="3">Uncharacterized protein YgiM (DUF1202 family)</fullName>
    </submittedName>
</protein>
<dbReference type="Gene3D" id="2.30.30.40">
    <property type="entry name" value="SH3 Domains"/>
    <property type="match status" value="2"/>
</dbReference>